<dbReference type="Pfam" id="PF09184">
    <property type="entry name" value="PPP4R2"/>
    <property type="match status" value="1"/>
</dbReference>
<feature type="region of interest" description="Disordered" evidence="2">
    <location>
        <begin position="311"/>
        <end position="341"/>
    </location>
</feature>
<evidence type="ECO:0000313" key="3">
    <source>
        <dbReference type="EMBL" id="ORX33773.1"/>
    </source>
</evidence>
<feature type="compositionally biased region" description="Gly residues" evidence="2">
    <location>
        <begin position="122"/>
        <end position="137"/>
    </location>
</feature>
<evidence type="ECO:0000256" key="1">
    <source>
        <dbReference type="ARBA" id="ARBA00009207"/>
    </source>
</evidence>
<sequence>MAISPAAVAGPSRPVDPILQTIVETNTFECDWETLKDHLTSSLISTVPLFLSQRPRKAYVHPGGTNLRPVDIRAASPSPARESSRLDTAPPSDSLLLSPDHPTTDLDPPLPSFGSSTEINGLNGGTGSGSSGGVGEGGAEDDPASSPNGMGLSSSYDSIEFKPSTVGGLIIPPFPPLDPNRKRSEGSLPPLGSVGTAGTIKANGHANRFEEDWDEEVVIGGKKLPEWMDEVEGKEEVERLINILDEMEDPPFTIQRIAELLVSPTRIHTSLGKFLRAIEKSLLVTSSWEPPSYIPMPMSLIAPTEPVFSAASSSASPARSTISLDDEESMMPRGSATPMFSPITFFREESTDGDMEVDLSEPMTGQPGEDHQAVRAEDGLMSPLLLGDESPKPNDGPASGENVDGGFKFAPAPQVRSPTPEPEQSRGGGGSSANPNALSLSGSISLETGESSDPGNQPYLGRVDELDTGPMVSAPELEGETARGAGEAGNMVQHGMSDRPVPLSSTTVVKDEERKIAPKPKTLEERFTSGSGVEEENGENKAGEAEAKDD</sequence>
<dbReference type="GO" id="GO:0005634">
    <property type="term" value="C:nucleus"/>
    <property type="evidence" value="ECO:0007669"/>
    <property type="project" value="TreeGrafter"/>
</dbReference>
<dbReference type="PANTHER" id="PTHR16487:SF0">
    <property type="entry name" value="PROTEIN PHOSPHATASE 4 REGULATORY SUBUNIT 2-RELATED"/>
    <property type="match status" value="1"/>
</dbReference>
<dbReference type="Proteomes" id="UP000193218">
    <property type="component" value="Unassembled WGS sequence"/>
</dbReference>
<dbReference type="EMBL" id="NBSH01000017">
    <property type="protein sequence ID" value="ORX33773.1"/>
    <property type="molecule type" value="Genomic_DNA"/>
</dbReference>
<dbReference type="GO" id="GO:0005737">
    <property type="term" value="C:cytoplasm"/>
    <property type="evidence" value="ECO:0007669"/>
    <property type="project" value="TreeGrafter"/>
</dbReference>
<feature type="compositionally biased region" description="Low complexity" evidence="2">
    <location>
        <begin position="95"/>
        <end position="107"/>
    </location>
</feature>
<dbReference type="GO" id="GO:0019888">
    <property type="term" value="F:protein phosphatase regulator activity"/>
    <property type="evidence" value="ECO:0007669"/>
    <property type="project" value="InterPro"/>
</dbReference>
<dbReference type="AlphaFoldDB" id="A0A1Y1U6V1"/>
<comment type="similarity">
    <text evidence="1">Belongs to the PPP4R2 family.</text>
</comment>
<feature type="region of interest" description="Disordered" evidence="2">
    <location>
        <begin position="59"/>
        <end position="157"/>
    </location>
</feature>
<dbReference type="GeneID" id="33558933"/>
<feature type="compositionally biased region" description="Basic and acidic residues" evidence="2">
    <location>
        <begin position="538"/>
        <end position="550"/>
    </location>
</feature>
<feature type="compositionally biased region" description="Polar residues" evidence="2">
    <location>
        <begin position="432"/>
        <end position="455"/>
    </location>
</feature>
<dbReference type="InParanoid" id="A0A1Y1U6V1"/>
<dbReference type="PANTHER" id="PTHR16487">
    <property type="entry name" value="PPP4R2-RELATED PROTEIN"/>
    <property type="match status" value="1"/>
</dbReference>
<name>A0A1Y1U6V1_9TREE</name>
<dbReference type="RefSeq" id="XP_021868072.1">
    <property type="nucleotide sequence ID" value="XM_022017124.1"/>
</dbReference>
<reference evidence="3 4" key="1">
    <citation type="submission" date="2017-03" db="EMBL/GenBank/DDBJ databases">
        <title>Widespread Adenine N6-methylation of Active Genes in Fungi.</title>
        <authorList>
            <consortium name="DOE Joint Genome Institute"/>
            <person name="Mondo S.J."/>
            <person name="Dannebaum R.O."/>
            <person name="Kuo R.C."/>
            <person name="Louie K.B."/>
            <person name="Bewick A.J."/>
            <person name="Labutti K."/>
            <person name="Haridas S."/>
            <person name="Kuo A."/>
            <person name="Salamov A."/>
            <person name="Ahrendt S.R."/>
            <person name="Lau R."/>
            <person name="Bowen B.P."/>
            <person name="Lipzen A."/>
            <person name="Sullivan W."/>
            <person name="Andreopoulos W.B."/>
            <person name="Clum A."/>
            <person name="Lindquist E."/>
            <person name="Daum C."/>
            <person name="Northen T.R."/>
            <person name="Ramamoorthy G."/>
            <person name="Schmitz R.J."/>
            <person name="Gryganskyi A."/>
            <person name="Culley D."/>
            <person name="Magnuson J."/>
            <person name="James T.Y."/>
            <person name="O'Malley M.A."/>
            <person name="Stajich J.E."/>
            <person name="Spatafora J.W."/>
            <person name="Visel A."/>
            <person name="Grigoriev I.V."/>
        </authorList>
    </citation>
    <scope>NUCLEOTIDE SEQUENCE [LARGE SCALE GENOMIC DNA]</scope>
    <source>
        <strain evidence="3 4">NRRL Y-17943</strain>
    </source>
</reference>
<feature type="region of interest" description="Disordered" evidence="2">
    <location>
        <begin position="170"/>
        <end position="199"/>
    </location>
</feature>
<protein>
    <recommendedName>
        <fullName evidence="5">PPP4R2-domain-containing protein</fullName>
    </recommendedName>
</protein>
<organism evidence="3 4">
    <name type="scientific">Kockovaella imperatae</name>
    <dbReference type="NCBI Taxonomy" id="4999"/>
    <lineage>
        <taxon>Eukaryota</taxon>
        <taxon>Fungi</taxon>
        <taxon>Dikarya</taxon>
        <taxon>Basidiomycota</taxon>
        <taxon>Agaricomycotina</taxon>
        <taxon>Tremellomycetes</taxon>
        <taxon>Tremellales</taxon>
        <taxon>Cuniculitremaceae</taxon>
        <taxon>Kockovaella</taxon>
    </lineage>
</organism>
<dbReference type="OrthoDB" id="341898at2759"/>
<feature type="compositionally biased region" description="Low complexity" evidence="2">
    <location>
        <begin position="311"/>
        <end position="323"/>
    </location>
</feature>
<evidence type="ECO:0000313" key="4">
    <source>
        <dbReference type="Proteomes" id="UP000193218"/>
    </source>
</evidence>
<dbReference type="InterPro" id="IPR015267">
    <property type="entry name" value="PPP4R2"/>
</dbReference>
<feature type="region of interest" description="Disordered" evidence="2">
    <location>
        <begin position="352"/>
        <end position="371"/>
    </location>
</feature>
<dbReference type="STRING" id="4999.A0A1Y1U6V1"/>
<evidence type="ECO:0000256" key="2">
    <source>
        <dbReference type="SAM" id="MobiDB-lite"/>
    </source>
</evidence>
<feature type="compositionally biased region" description="Basic and acidic residues" evidence="2">
    <location>
        <begin position="509"/>
        <end position="527"/>
    </location>
</feature>
<feature type="region of interest" description="Disordered" evidence="2">
    <location>
        <begin position="383"/>
        <end position="550"/>
    </location>
</feature>
<evidence type="ECO:0008006" key="5">
    <source>
        <dbReference type="Google" id="ProtNLM"/>
    </source>
</evidence>
<keyword evidence="4" id="KW-1185">Reference proteome</keyword>
<gene>
    <name evidence="3" type="ORF">BD324DRAFT_638524</name>
</gene>
<proteinExistence type="inferred from homology"/>
<accession>A0A1Y1U6V1</accession>
<comment type="caution">
    <text evidence="3">The sequence shown here is derived from an EMBL/GenBank/DDBJ whole genome shotgun (WGS) entry which is preliminary data.</text>
</comment>
<feature type="compositionally biased region" description="Polar residues" evidence="2">
    <location>
        <begin position="145"/>
        <end position="157"/>
    </location>
</feature>
<dbReference type="GO" id="GO:0030289">
    <property type="term" value="C:protein phosphatase 4 complex"/>
    <property type="evidence" value="ECO:0007669"/>
    <property type="project" value="InterPro"/>
</dbReference>